<dbReference type="RefSeq" id="WP_188778108.1">
    <property type="nucleotide sequence ID" value="NZ_BMKQ01000001.1"/>
</dbReference>
<reference evidence="7" key="1">
    <citation type="journal article" date="2014" name="Int. J. Syst. Evol. Microbiol.">
        <title>Complete genome sequence of Corynebacterium casei LMG S-19264T (=DSM 44701T), isolated from a smear-ripened cheese.</title>
        <authorList>
            <consortium name="US DOE Joint Genome Institute (JGI-PGF)"/>
            <person name="Walter F."/>
            <person name="Albersmeier A."/>
            <person name="Kalinowski J."/>
            <person name="Ruckert C."/>
        </authorList>
    </citation>
    <scope>NUCLEOTIDE SEQUENCE</scope>
    <source>
        <strain evidence="7">CGMCC 1.16067</strain>
    </source>
</reference>
<protein>
    <recommendedName>
        <fullName evidence="5">Putative 3-methyladenine DNA glycosylase</fullName>
        <ecNumber evidence="5">3.2.2.-</ecNumber>
    </recommendedName>
</protein>
<dbReference type="InterPro" id="IPR011034">
    <property type="entry name" value="Formyl_transferase-like_C_sf"/>
</dbReference>
<dbReference type="InterPro" id="IPR003180">
    <property type="entry name" value="MPG"/>
</dbReference>
<evidence type="ECO:0000313" key="7">
    <source>
        <dbReference type="EMBL" id="GGF35437.1"/>
    </source>
</evidence>
<name>A0A917BBF7_9ACTN</name>
<dbReference type="PANTHER" id="PTHR10429:SF0">
    <property type="entry name" value="DNA-3-METHYLADENINE GLYCOSYLASE"/>
    <property type="match status" value="1"/>
</dbReference>
<dbReference type="AlphaFoldDB" id="A0A917BBF7"/>
<gene>
    <name evidence="7" type="ORF">GCM10011519_06110</name>
</gene>
<evidence type="ECO:0000256" key="4">
    <source>
        <dbReference type="ARBA" id="ARBA00023204"/>
    </source>
</evidence>
<keyword evidence="4 5" id="KW-0234">DNA repair</keyword>
<organism evidence="7 8">
    <name type="scientific">Marmoricola endophyticus</name>
    <dbReference type="NCBI Taxonomy" id="2040280"/>
    <lineage>
        <taxon>Bacteria</taxon>
        <taxon>Bacillati</taxon>
        <taxon>Actinomycetota</taxon>
        <taxon>Actinomycetes</taxon>
        <taxon>Propionibacteriales</taxon>
        <taxon>Nocardioidaceae</taxon>
        <taxon>Marmoricola</taxon>
    </lineage>
</organism>
<dbReference type="InterPro" id="IPR036995">
    <property type="entry name" value="MPG_sf"/>
</dbReference>
<dbReference type="NCBIfam" id="TIGR00567">
    <property type="entry name" value="3mg"/>
    <property type="match status" value="1"/>
</dbReference>
<comment type="caution">
    <text evidence="7">The sequence shown here is derived from an EMBL/GenBank/DDBJ whole genome shotgun (WGS) entry which is preliminary data.</text>
</comment>
<feature type="region of interest" description="Disordered" evidence="6">
    <location>
        <begin position="41"/>
        <end position="67"/>
    </location>
</feature>
<sequence>MAELDEVVLGRVEEVAPLLLGAHLTYAGVTVRLTEVEAYAGPPGQYGDDDPGDPGAHSYRGPTKRNRTMLGPPGRCYTYFTYGMHWCANVVTGPAGTASAVLLRAGEVVEGHDLARERREAARRSDRPLVDRELARGPACLCRALAIGRDQDGLDLTAHLELAGPVPADRISTGPRVGLRLAADRPWRFWLTDDPTVSRYVRAPSR</sequence>
<evidence type="ECO:0000313" key="8">
    <source>
        <dbReference type="Proteomes" id="UP000649179"/>
    </source>
</evidence>
<dbReference type="Pfam" id="PF02245">
    <property type="entry name" value="Pur_DNA_glyco"/>
    <property type="match status" value="1"/>
</dbReference>
<dbReference type="EC" id="3.2.2.-" evidence="5"/>
<evidence type="ECO:0000256" key="3">
    <source>
        <dbReference type="ARBA" id="ARBA00022801"/>
    </source>
</evidence>
<keyword evidence="2 5" id="KW-0227">DNA damage</keyword>
<dbReference type="SUPFAM" id="SSF50486">
    <property type="entry name" value="FMT C-terminal domain-like"/>
    <property type="match status" value="1"/>
</dbReference>
<keyword evidence="3 5" id="KW-0378">Hydrolase</keyword>
<dbReference type="PANTHER" id="PTHR10429">
    <property type="entry name" value="DNA-3-METHYLADENINE GLYCOSYLASE"/>
    <property type="match status" value="1"/>
</dbReference>
<dbReference type="Proteomes" id="UP000649179">
    <property type="component" value="Unassembled WGS sequence"/>
</dbReference>
<reference evidence="7" key="2">
    <citation type="submission" date="2020-09" db="EMBL/GenBank/DDBJ databases">
        <authorList>
            <person name="Sun Q."/>
            <person name="Zhou Y."/>
        </authorList>
    </citation>
    <scope>NUCLEOTIDE SEQUENCE</scope>
    <source>
        <strain evidence="7">CGMCC 1.16067</strain>
    </source>
</reference>
<dbReference type="NCBIfam" id="NF002003">
    <property type="entry name" value="PRK00802.1-3"/>
    <property type="match status" value="1"/>
</dbReference>
<proteinExistence type="inferred from homology"/>
<evidence type="ECO:0000256" key="1">
    <source>
        <dbReference type="ARBA" id="ARBA00009232"/>
    </source>
</evidence>
<evidence type="ECO:0000256" key="6">
    <source>
        <dbReference type="SAM" id="MobiDB-lite"/>
    </source>
</evidence>
<dbReference type="EMBL" id="BMKQ01000001">
    <property type="protein sequence ID" value="GGF35437.1"/>
    <property type="molecule type" value="Genomic_DNA"/>
</dbReference>
<keyword evidence="8" id="KW-1185">Reference proteome</keyword>
<evidence type="ECO:0000256" key="2">
    <source>
        <dbReference type="ARBA" id="ARBA00022763"/>
    </source>
</evidence>
<dbReference type="Gene3D" id="3.10.300.10">
    <property type="entry name" value="Methylpurine-DNA glycosylase (MPG)"/>
    <property type="match status" value="1"/>
</dbReference>
<accession>A0A917BBF7</accession>
<dbReference type="CDD" id="cd00540">
    <property type="entry name" value="AAG"/>
    <property type="match status" value="1"/>
</dbReference>
<dbReference type="GO" id="GO:0006284">
    <property type="term" value="P:base-excision repair"/>
    <property type="evidence" value="ECO:0007669"/>
    <property type="project" value="InterPro"/>
</dbReference>
<evidence type="ECO:0000256" key="5">
    <source>
        <dbReference type="HAMAP-Rule" id="MF_00527"/>
    </source>
</evidence>
<comment type="similarity">
    <text evidence="1 5">Belongs to the DNA glycosylase MPG family.</text>
</comment>
<dbReference type="HAMAP" id="MF_00527">
    <property type="entry name" value="3MGH"/>
    <property type="match status" value="1"/>
</dbReference>
<dbReference type="GO" id="GO:0003905">
    <property type="term" value="F:alkylbase DNA N-glycosylase activity"/>
    <property type="evidence" value="ECO:0007669"/>
    <property type="project" value="InterPro"/>
</dbReference>
<dbReference type="GO" id="GO:0003677">
    <property type="term" value="F:DNA binding"/>
    <property type="evidence" value="ECO:0007669"/>
    <property type="project" value="InterPro"/>
</dbReference>